<proteinExistence type="inferred from homology"/>
<gene>
    <name evidence="6" type="ORF">COX36_04290</name>
</gene>
<evidence type="ECO:0000256" key="3">
    <source>
        <dbReference type="ARBA" id="ARBA00023274"/>
    </source>
</evidence>
<dbReference type="InterPro" id="IPR011332">
    <property type="entry name" value="Ribosomal_zn-bd"/>
</dbReference>
<evidence type="ECO:0000313" key="7">
    <source>
        <dbReference type="Proteomes" id="UP000230273"/>
    </source>
</evidence>
<protein>
    <recommendedName>
        <fullName evidence="4">Large ribosomal subunit protein bL32</fullName>
    </recommendedName>
</protein>
<evidence type="ECO:0000256" key="2">
    <source>
        <dbReference type="ARBA" id="ARBA00022980"/>
    </source>
</evidence>
<feature type="non-terminal residue" evidence="6">
    <location>
        <position position="90"/>
    </location>
</feature>
<dbReference type="InterPro" id="IPR044957">
    <property type="entry name" value="Ribosomal_bL32_bact"/>
</dbReference>
<dbReference type="AlphaFoldDB" id="A0A2G9YVK0"/>
<dbReference type="NCBIfam" id="TIGR01031">
    <property type="entry name" value="rpmF_bact"/>
    <property type="match status" value="1"/>
</dbReference>
<evidence type="ECO:0000313" key="6">
    <source>
        <dbReference type="EMBL" id="PIP23274.1"/>
    </source>
</evidence>
<feature type="compositionally biased region" description="Basic and acidic residues" evidence="5">
    <location>
        <begin position="65"/>
        <end position="80"/>
    </location>
</feature>
<dbReference type="SUPFAM" id="SSF57829">
    <property type="entry name" value="Zn-binding ribosomal proteins"/>
    <property type="match status" value="1"/>
</dbReference>
<dbReference type="Proteomes" id="UP000230273">
    <property type="component" value="Unassembled WGS sequence"/>
</dbReference>
<sequence>QRHTKSRRNKRRMHIFAKSPALAICQKCSKPVLPHSVCWNCGNYKGREVIDVLKKLTKKERKKREKEMKAKEAKERKEGGVKPLSAEELS</sequence>
<evidence type="ECO:0000256" key="4">
    <source>
        <dbReference type="ARBA" id="ARBA00035178"/>
    </source>
</evidence>
<dbReference type="GO" id="GO:0015934">
    <property type="term" value="C:large ribosomal subunit"/>
    <property type="evidence" value="ECO:0007669"/>
    <property type="project" value="InterPro"/>
</dbReference>
<dbReference type="HAMAP" id="MF_00340">
    <property type="entry name" value="Ribosomal_bL32"/>
    <property type="match status" value="1"/>
</dbReference>
<feature type="region of interest" description="Disordered" evidence="5">
    <location>
        <begin position="59"/>
        <end position="90"/>
    </location>
</feature>
<comment type="caution">
    <text evidence="6">The sequence shown here is derived from an EMBL/GenBank/DDBJ whole genome shotgun (WGS) entry which is preliminary data.</text>
</comment>
<dbReference type="InterPro" id="IPR002677">
    <property type="entry name" value="Ribosomal_bL32"/>
</dbReference>
<evidence type="ECO:0000256" key="1">
    <source>
        <dbReference type="ARBA" id="ARBA00008560"/>
    </source>
</evidence>
<reference evidence="6 7" key="1">
    <citation type="submission" date="2017-09" db="EMBL/GenBank/DDBJ databases">
        <title>Depth-based differentiation of microbial function through sediment-hosted aquifers and enrichment of novel symbionts in the deep terrestrial subsurface.</title>
        <authorList>
            <person name="Probst A.J."/>
            <person name="Ladd B."/>
            <person name="Jarett J.K."/>
            <person name="Geller-Mcgrath D.E."/>
            <person name="Sieber C.M."/>
            <person name="Emerson J.B."/>
            <person name="Anantharaman K."/>
            <person name="Thomas B.C."/>
            <person name="Malmstrom R."/>
            <person name="Stieglmeier M."/>
            <person name="Klingl A."/>
            <person name="Woyke T."/>
            <person name="Ryan C.M."/>
            <person name="Banfield J.F."/>
        </authorList>
    </citation>
    <scope>NUCLEOTIDE SEQUENCE [LARGE SCALE GENOMIC DNA]</scope>
    <source>
        <strain evidence="6">CG23_combo_of_CG06-09_8_20_14_all_38_19</strain>
    </source>
</reference>
<feature type="non-terminal residue" evidence="6">
    <location>
        <position position="1"/>
    </location>
</feature>
<keyword evidence="2 6" id="KW-0689">Ribosomal protein</keyword>
<dbReference type="GO" id="GO:0006412">
    <property type="term" value="P:translation"/>
    <property type="evidence" value="ECO:0007669"/>
    <property type="project" value="InterPro"/>
</dbReference>
<dbReference type="EMBL" id="PCRP01000068">
    <property type="protein sequence ID" value="PIP23274.1"/>
    <property type="molecule type" value="Genomic_DNA"/>
</dbReference>
<comment type="similarity">
    <text evidence="1">Belongs to the bacterial ribosomal protein bL32 family.</text>
</comment>
<keyword evidence="3" id="KW-0687">Ribonucleoprotein</keyword>
<dbReference type="Pfam" id="PF01783">
    <property type="entry name" value="Ribosomal_L32p"/>
    <property type="match status" value="1"/>
</dbReference>
<evidence type="ECO:0000256" key="5">
    <source>
        <dbReference type="SAM" id="MobiDB-lite"/>
    </source>
</evidence>
<name>A0A2G9YVK0_9BACT</name>
<accession>A0A2G9YVK0</accession>
<dbReference type="GO" id="GO:0003735">
    <property type="term" value="F:structural constituent of ribosome"/>
    <property type="evidence" value="ECO:0007669"/>
    <property type="project" value="InterPro"/>
</dbReference>
<dbReference type="PANTHER" id="PTHR35534:SF1">
    <property type="entry name" value="LARGE RIBOSOMAL SUBUNIT PROTEIN BL32"/>
    <property type="match status" value="1"/>
</dbReference>
<dbReference type="PANTHER" id="PTHR35534">
    <property type="entry name" value="50S RIBOSOMAL PROTEIN L32"/>
    <property type="match status" value="1"/>
</dbReference>
<organism evidence="6 7">
    <name type="scientific">Candidatus Nealsonbacteria bacterium CG23_combo_of_CG06-09_8_20_14_all_38_19</name>
    <dbReference type="NCBI Taxonomy" id="1974721"/>
    <lineage>
        <taxon>Bacteria</taxon>
        <taxon>Candidatus Nealsoniibacteriota</taxon>
    </lineage>
</organism>